<dbReference type="EMBL" id="OC933083">
    <property type="protein sequence ID" value="CAD7659743.1"/>
    <property type="molecule type" value="Genomic_DNA"/>
</dbReference>
<dbReference type="Proteomes" id="UP000728032">
    <property type="component" value="Unassembled WGS sequence"/>
</dbReference>
<protein>
    <recommendedName>
        <fullName evidence="2">C-type lectin domain-containing protein</fullName>
    </recommendedName>
</protein>
<dbReference type="Gene3D" id="3.10.100.10">
    <property type="entry name" value="Mannose-Binding Protein A, subunit A"/>
    <property type="match status" value="1"/>
</dbReference>
<dbReference type="CDD" id="cd00037">
    <property type="entry name" value="CLECT"/>
    <property type="match status" value="1"/>
</dbReference>
<dbReference type="InterPro" id="IPR016186">
    <property type="entry name" value="C-type_lectin-like/link_sf"/>
</dbReference>
<name>A0A7R9QWU2_9ACAR</name>
<evidence type="ECO:0000259" key="2">
    <source>
        <dbReference type="PROSITE" id="PS50041"/>
    </source>
</evidence>
<evidence type="ECO:0000313" key="3">
    <source>
        <dbReference type="EMBL" id="CAD7659743.1"/>
    </source>
</evidence>
<dbReference type="SMART" id="SM00034">
    <property type="entry name" value="CLECT"/>
    <property type="match status" value="1"/>
</dbReference>
<feature type="transmembrane region" description="Helical" evidence="1">
    <location>
        <begin position="196"/>
        <end position="220"/>
    </location>
</feature>
<keyword evidence="4" id="KW-1185">Reference proteome</keyword>
<dbReference type="OrthoDB" id="6515095at2759"/>
<organism evidence="3">
    <name type="scientific">Oppiella nova</name>
    <dbReference type="NCBI Taxonomy" id="334625"/>
    <lineage>
        <taxon>Eukaryota</taxon>
        <taxon>Metazoa</taxon>
        <taxon>Ecdysozoa</taxon>
        <taxon>Arthropoda</taxon>
        <taxon>Chelicerata</taxon>
        <taxon>Arachnida</taxon>
        <taxon>Acari</taxon>
        <taxon>Acariformes</taxon>
        <taxon>Sarcoptiformes</taxon>
        <taxon>Oribatida</taxon>
        <taxon>Brachypylina</taxon>
        <taxon>Oppioidea</taxon>
        <taxon>Oppiidae</taxon>
        <taxon>Oppiella</taxon>
    </lineage>
</organism>
<keyword evidence="1" id="KW-0812">Transmembrane</keyword>
<keyword evidence="1" id="KW-0472">Membrane</keyword>
<evidence type="ECO:0000256" key="1">
    <source>
        <dbReference type="SAM" id="Phobius"/>
    </source>
</evidence>
<dbReference type="Pfam" id="PF00059">
    <property type="entry name" value="Lectin_C"/>
    <property type="match status" value="1"/>
</dbReference>
<dbReference type="AlphaFoldDB" id="A0A7R9QWU2"/>
<reference evidence="3" key="1">
    <citation type="submission" date="2020-11" db="EMBL/GenBank/DDBJ databases">
        <authorList>
            <person name="Tran Van P."/>
        </authorList>
    </citation>
    <scope>NUCLEOTIDE SEQUENCE</scope>
</reference>
<accession>A0A7R9QWU2</accession>
<dbReference type="PROSITE" id="PS50041">
    <property type="entry name" value="C_TYPE_LECTIN_2"/>
    <property type="match status" value="1"/>
</dbReference>
<dbReference type="EMBL" id="CAJPVJ010018258">
    <property type="protein sequence ID" value="CAG2176905.1"/>
    <property type="molecule type" value="Genomic_DNA"/>
</dbReference>
<sequence length="338" mass="38454">MSKGLDNTCVFMDTESGEWSLGLCSEKRSFICKTSEVHSTPKHKDHYQHVCPELTEEQSWSNLDSDSEYCYLFSSDFEPNLLKTTWSEASEKCRSLNSTLLSLHSYHLNSMFKMRDRIRDNTWIGLHETDHGYYEWDDKSSLDFTNWDKEANVCINQAIGPKVDIKSTELTPMITSTESDAHALGVDDSDWDTAKVIKLCFIIIGAVIGVSICVNLYFVWKRGTLRNWMNRNRNMNSIEQNGSSSSGSSQQSIDSYSEAMERRRRFNDVLNSSDPNVVFISVWLHFLIQSCREDKVCDDQLSRAVLQHLVTGIGVVALVFSSATGPVMTVIRNFAFVL</sequence>
<feature type="domain" description="C-type lectin" evidence="2">
    <location>
        <begin position="66"/>
        <end position="155"/>
    </location>
</feature>
<dbReference type="InterPro" id="IPR016187">
    <property type="entry name" value="CTDL_fold"/>
</dbReference>
<dbReference type="InterPro" id="IPR050111">
    <property type="entry name" value="C-type_lectin/snaclec_domain"/>
</dbReference>
<evidence type="ECO:0000313" key="4">
    <source>
        <dbReference type="Proteomes" id="UP000728032"/>
    </source>
</evidence>
<keyword evidence="1" id="KW-1133">Transmembrane helix</keyword>
<gene>
    <name evidence="3" type="ORF">ONB1V03_LOCUS16338</name>
</gene>
<dbReference type="InterPro" id="IPR001304">
    <property type="entry name" value="C-type_lectin-like"/>
</dbReference>
<dbReference type="SUPFAM" id="SSF56436">
    <property type="entry name" value="C-type lectin-like"/>
    <property type="match status" value="2"/>
</dbReference>
<proteinExistence type="predicted"/>
<dbReference type="PANTHER" id="PTHR22803">
    <property type="entry name" value="MANNOSE, PHOSPHOLIPASE, LECTIN RECEPTOR RELATED"/>
    <property type="match status" value="1"/>
</dbReference>
<feature type="transmembrane region" description="Helical" evidence="1">
    <location>
        <begin position="308"/>
        <end position="331"/>
    </location>
</feature>